<evidence type="ECO:0000313" key="3">
    <source>
        <dbReference type="Proteomes" id="UP000077115"/>
    </source>
</evidence>
<proteinExistence type="predicted"/>
<sequence>MACRVNDNSFDRDGSQSARLRWGSDESIAGSLRRKRKSKSPSVSAIQTLSTKPSPNSTDQESTTKKARHKPFPEPLTATQVADVLRRGEISTLTSMNHCNANTTNEQDSTELVQLADVLEHDRLRSTYTVQQLITQGTYWTLWRVVRINDKKQMLIKKISKDKIPVEEQYFQACENNSACQCSKCDSVKTSRPPIELVLLQSKDSGLPQLVDSCEDDNYYYIVTKLHGPSRKRWKNASSWFGRGRWSTVYWREYLT</sequence>
<protein>
    <recommendedName>
        <fullName evidence="4">Protein kinase domain-containing protein</fullName>
    </recommendedName>
</protein>
<evidence type="ECO:0008006" key="4">
    <source>
        <dbReference type="Google" id="ProtNLM"/>
    </source>
</evidence>
<feature type="region of interest" description="Disordered" evidence="1">
    <location>
        <begin position="1"/>
        <end position="75"/>
    </location>
</feature>
<dbReference type="EMBL" id="DS022304">
    <property type="protein sequence ID" value="OAJ40216.1"/>
    <property type="molecule type" value="Genomic_DNA"/>
</dbReference>
<organism evidence="2 3">
    <name type="scientific">Batrachochytrium dendrobatidis (strain JEL423)</name>
    <dbReference type="NCBI Taxonomy" id="403673"/>
    <lineage>
        <taxon>Eukaryota</taxon>
        <taxon>Fungi</taxon>
        <taxon>Fungi incertae sedis</taxon>
        <taxon>Chytridiomycota</taxon>
        <taxon>Chytridiomycota incertae sedis</taxon>
        <taxon>Chytridiomycetes</taxon>
        <taxon>Rhizophydiales</taxon>
        <taxon>Rhizophydiales incertae sedis</taxon>
        <taxon>Batrachochytrium</taxon>
    </lineage>
</organism>
<reference evidence="2 3" key="2">
    <citation type="submission" date="2016-05" db="EMBL/GenBank/DDBJ databases">
        <title>Lineage-specific infection strategies underlie the spectrum of fungal disease in amphibians.</title>
        <authorList>
            <person name="Cuomo C.A."/>
            <person name="Farrer R.A."/>
            <person name="James T."/>
            <person name="Longcore J."/>
            <person name="Birren B."/>
        </authorList>
    </citation>
    <scope>NUCLEOTIDE SEQUENCE [LARGE SCALE GENOMIC DNA]</scope>
    <source>
        <strain evidence="2 3">JEL423</strain>
    </source>
</reference>
<dbReference type="SUPFAM" id="SSF56112">
    <property type="entry name" value="Protein kinase-like (PK-like)"/>
    <property type="match status" value="1"/>
</dbReference>
<feature type="compositionally biased region" description="Polar residues" evidence="1">
    <location>
        <begin position="45"/>
        <end position="61"/>
    </location>
</feature>
<gene>
    <name evidence="2" type="ORF">BDEG_23978</name>
</gene>
<dbReference type="Proteomes" id="UP000077115">
    <property type="component" value="Unassembled WGS sequence"/>
</dbReference>
<evidence type="ECO:0000256" key="1">
    <source>
        <dbReference type="SAM" id="MobiDB-lite"/>
    </source>
</evidence>
<dbReference type="InterPro" id="IPR011009">
    <property type="entry name" value="Kinase-like_dom_sf"/>
</dbReference>
<accession>A0A177WK97</accession>
<dbReference type="OrthoDB" id="2156202at2759"/>
<reference evidence="2 3" key="1">
    <citation type="submission" date="2006-10" db="EMBL/GenBank/DDBJ databases">
        <title>The Genome Sequence of Batrachochytrium dendrobatidis JEL423.</title>
        <authorList>
            <consortium name="The Broad Institute Genome Sequencing Platform"/>
            <person name="Birren B."/>
            <person name="Lander E."/>
            <person name="Galagan J."/>
            <person name="Cuomo C."/>
            <person name="Devon K."/>
            <person name="Jaffe D."/>
            <person name="Butler J."/>
            <person name="Alvarez P."/>
            <person name="Gnerre S."/>
            <person name="Grabherr M."/>
            <person name="Kleber M."/>
            <person name="Mauceli E."/>
            <person name="Brockman W."/>
            <person name="Young S."/>
            <person name="LaButti K."/>
            <person name="Sykes S."/>
            <person name="DeCaprio D."/>
            <person name="Crawford M."/>
            <person name="Koehrsen M."/>
            <person name="Engels R."/>
            <person name="Montgomery P."/>
            <person name="Pearson M."/>
            <person name="Howarth C."/>
            <person name="Larson L."/>
            <person name="White J."/>
            <person name="O'Leary S."/>
            <person name="Kodira C."/>
            <person name="Zeng Q."/>
            <person name="Yandava C."/>
            <person name="Alvarado L."/>
            <person name="Longcore J."/>
            <person name="James T."/>
        </authorList>
    </citation>
    <scope>NUCLEOTIDE SEQUENCE [LARGE SCALE GENOMIC DNA]</scope>
    <source>
        <strain evidence="2 3">JEL423</strain>
    </source>
</reference>
<evidence type="ECO:0000313" key="2">
    <source>
        <dbReference type="EMBL" id="OAJ40216.1"/>
    </source>
</evidence>
<dbReference type="AlphaFoldDB" id="A0A177WK97"/>
<dbReference type="Gene3D" id="3.30.200.20">
    <property type="entry name" value="Phosphorylase Kinase, domain 1"/>
    <property type="match status" value="1"/>
</dbReference>
<dbReference type="STRING" id="403673.A0A177WK97"/>
<dbReference type="VEuPathDB" id="FungiDB:BDEG_23978"/>
<name>A0A177WK97_BATDL</name>